<accession>A0A8J5D0A5</accession>
<keyword evidence="2" id="KW-1185">Reference proteome</keyword>
<comment type="caution">
    <text evidence="1">The sequence shown here is derived from an EMBL/GenBank/DDBJ whole genome shotgun (WGS) entry which is preliminary data.</text>
</comment>
<evidence type="ECO:0000313" key="1">
    <source>
        <dbReference type="EMBL" id="KAG0723780.1"/>
    </source>
</evidence>
<proteinExistence type="predicted"/>
<name>A0A8J5D0A5_CHIOP</name>
<dbReference type="EMBL" id="JACEEZ010007739">
    <property type="protein sequence ID" value="KAG0723780.1"/>
    <property type="molecule type" value="Genomic_DNA"/>
</dbReference>
<sequence>MAIVDSVVRASDPRPRLIPRGFSLGNSGVIHNATIHQAPHHTRRAPRRPSTSTLTHNTYLGAHQQERDVTPHPDMLALNPLVSCLESDRREIDSCASPPVSGSRVPTSWSRALKGCQLRVNSAVNKSAREVTSSTEDVQKSCSHQEAFTSLMCFQSSRNDPFLSHWRHTNHRV</sequence>
<reference evidence="1" key="1">
    <citation type="submission" date="2020-07" db="EMBL/GenBank/DDBJ databases">
        <title>The High-quality genome of the commercially important snow crab, Chionoecetes opilio.</title>
        <authorList>
            <person name="Jeong J.-H."/>
            <person name="Ryu S."/>
        </authorList>
    </citation>
    <scope>NUCLEOTIDE SEQUENCE</scope>
    <source>
        <strain evidence="1">MADBK_172401_WGS</strain>
        <tissue evidence="1">Digestive gland</tissue>
    </source>
</reference>
<organism evidence="1 2">
    <name type="scientific">Chionoecetes opilio</name>
    <name type="common">Atlantic snow crab</name>
    <name type="synonym">Cancer opilio</name>
    <dbReference type="NCBI Taxonomy" id="41210"/>
    <lineage>
        <taxon>Eukaryota</taxon>
        <taxon>Metazoa</taxon>
        <taxon>Ecdysozoa</taxon>
        <taxon>Arthropoda</taxon>
        <taxon>Crustacea</taxon>
        <taxon>Multicrustacea</taxon>
        <taxon>Malacostraca</taxon>
        <taxon>Eumalacostraca</taxon>
        <taxon>Eucarida</taxon>
        <taxon>Decapoda</taxon>
        <taxon>Pleocyemata</taxon>
        <taxon>Brachyura</taxon>
        <taxon>Eubrachyura</taxon>
        <taxon>Majoidea</taxon>
        <taxon>Majidae</taxon>
        <taxon>Chionoecetes</taxon>
    </lineage>
</organism>
<dbReference type="AlphaFoldDB" id="A0A8J5D0A5"/>
<gene>
    <name evidence="1" type="ORF">GWK47_041948</name>
</gene>
<dbReference type="Proteomes" id="UP000770661">
    <property type="component" value="Unassembled WGS sequence"/>
</dbReference>
<evidence type="ECO:0000313" key="2">
    <source>
        <dbReference type="Proteomes" id="UP000770661"/>
    </source>
</evidence>
<protein>
    <submittedName>
        <fullName evidence="1">Uncharacterized protein</fullName>
    </submittedName>
</protein>